<protein>
    <submittedName>
        <fullName evidence="1">Phage head closure protein</fullName>
    </submittedName>
</protein>
<dbReference type="Proteomes" id="UP000469424">
    <property type="component" value="Unassembled WGS sequence"/>
</dbReference>
<dbReference type="AlphaFoldDB" id="A0A6N7XI83"/>
<accession>A0A6N7XI83</accession>
<sequence length="113" mass="12818">MDIGLLNEKVTFQKNTVITDSIGNHKNGWEDFYTCHATIGGEGMASSKEKEEAGTIVEDVGMTVTIRYCKKASEIGSTTHRIVFRDEIYDITNVDHMNFKKKSLKLSCRKVRR</sequence>
<evidence type="ECO:0000313" key="1">
    <source>
        <dbReference type="EMBL" id="MST69775.1"/>
    </source>
</evidence>
<keyword evidence="2" id="KW-1185">Reference proteome</keyword>
<comment type="caution">
    <text evidence="1">The sequence shown here is derived from an EMBL/GenBank/DDBJ whole genome shotgun (WGS) entry which is preliminary data.</text>
</comment>
<dbReference type="Pfam" id="PF05521">
    <property type="entry name" value="Phage_HCP"/>
    <property type="match status" value="1"/>
</dbReference>
<organism evidence="1 2">
    <name type="scientific">Mogibacterium kristiansenii</name>
    <dbReference type="NCBI Taxonomy" id="2606708"/>
    <lineage>
        <taxon>Bacteria</taxon>
        <taxon>Bacillati</taxon>
        <taxon>Bacillota</taxon>
        <taxon>Clostridia</taxon>
        <taxon>Peptostreptococcales</taxon>
        <taxon>Anaerovoracaceae</taxon>
        <taxon>Mogibacterium</taxon>
    </lineage>
</organism>
<dbReference type="EMBL" id="VUNA01000001">
    <property type="protein sequence ID" value="MST69775.1"/>
    <property type="molecule type" value="Genomic_DNA"/>
</dbReference>
<dbReference type="InterPro" id="IPR038666">
    <property type="entry name" value="SSP1_head-tail_sf"/>
</dbReference>
<dbReference type="RefSeq" id="WP_154553337.1">
    <property type="nucleotide sequence ID" value="NZ_VUNA01000001.1"/>
</dbReference>
<dbReference type="InterPro" id="IPR008767">
    <property type="entry name" value="Phage_SPP1_head-tail_adaptor"/>
</dbReference>
<dbReference type="Gene3D" id="2.40.10.270">
    <property type="entry name" value="Bacteriophage SPP1 head-tail adaptor protein"/>
    <property type="match status" value="1"/>
</dbReference>
<gene>
    <name evidence="1" type="ORF">FYJ65_00205</name>
</gene>
<proteinExistence type="predicted"/>
<reference evidence="1 2" key="1">
    <citation type="submission" date="2019-08" db="EMBL/GenBank/DDBJ databases">
        <title>In-depth cultivation of the pig gut microbiome towards novel bacterial diversity and tailored functional studies.</title>
        <authorList>
            <person name="Wylensek D."/>
            <person name="Hitch T.C.A."/>
            <person name="Clavel T."/>
        </authorList>
    </citation>
    <scope>NUCLEOTIDE SEQUENCE [LARGE SCALE GENOMIC DNA]</scope>
    <source>
        <strain evidence="1 2">WCA-MUC-591-APC-4B</strain>
    </source>
</reference>
<name>A0A6N7XI83_9FIRM</name>
<dbReference type="NCBIfam" id="TIGR01563">
    <property type="entry name" value="gp16_SPP1"/>
    <property type="match status" value="1"/>
</dbReference>
<evidence type="ECO:0000313" key="2">
    <source>
        <dbReference type="Proteomes" id="UP000469424"/>
    </source>
</evidence>